<dbReference type="InterPro" id="IPR012677">
    <property type="entry name" value="Nucleotide-bd_a/b_plait_sf"/>
</dbReference>
<organism evidence="5 6">
    <name type="scientific">Chlamydomonas eustigma</name>
    <dbReference type="NCBI Taxonomy" id="1157962"/>
    <lineage>
        <taxon>Eukaryota</taxon>
        <taxon>Viridiplantae</taxon>
        <taxon>Chlorophyta</taxon>
        <taxon>core chlorophytes</taxon>
        <taxon>Chlorophyceae</taxon>
        <taxon>CS clade</taxon>
        <taxon>Chlamydomonadales</taxon>
        <taxon>Chlamydomonadaceae</taxon>
        <taxon>Chlamydomonas</taxon>
    </lineage>
</organism>
<evidence type="ECO:0000313" key="5">
    <source>
        <dbReference type="EMBL" id="GAX77680.1"/>
    </source>
</evidence>
<dbReference type="Pfam" id="PF00076">
    <property type="entry name" value="RRM_1"/>
    <property type="match status" value="3"/>
</dbReference>
<dbReference type="AlphaFoldDB" id="A0A250X4K0"/>
<dbReference type="OrthoDB" id="1875751at2759"/>
<dbReference type="InterPro" id="IPR000504">
    <property type="entry name" value="RRM_dom"/>
</dbReference>
<dbReference type="PANTHER" id="PTHR48032">
    <property type="entry name" value="RNA-BINDING PROTEIN MUSASHI HOMOLOG RBP6"/>
    <property type="match status" value="1"/>
</dbReference>
<dbReference type="GO" id="GO:0006417">
    <property type="term" value="P:regulation of translation"/>
    <property type="evidence" value="ECO:0007669"/>
    <property type="project" value="TreeGrafter"/>
</dbReference>
<dbReference type="Gene3D" id="3.30.70.330">
    <property type="match status" value="3"/>
</dbReference>
<accession>A0A250X4K0</accession>
<comment type="caution">
    <text evidence="5">The sequence shown here is derived from an EMBL/GenBank/DDBJ whole genome shotgun (WGS) entry which is preliminary data.</text>
</comment>
<evidence type="ECO:0000256" key="1">
    <source>
        <dbReference type="ARBA" id="ARBA00022737"/>
    </source>
</evidence>
<reference evidence="5 6" key="1">
    <citation type="submission" date="2017-08" db="EMBL/GenBank/DDBJ databases">
        <title>Acidophilic green algal genome provides insights into adaptation to an acidic environment.</title>
        <authorList>
            <person name="Hirooka S."/>
            <person name="Hirose Y."/>
            <person name="Kanesaki Y."/>
            <person name="Higuchi S."/>
            <person name="Fujiwara T."/>
            <person name="Onuma R."/>
            <person name="Era A."/>
            <person name="Ohbayashi R."/>
            <person name="Uzuka A."/>
            <person name="Nozaki H."/>
            <person name="Yoshikawa H."/>
            <person name="Miyagishima S.Y."/>
        </authorList>
    </citation>
    <scope>NUCLEOTIDE SEQUENCE [LARGE SCALE GENOMIC DNA]</scope>
    <source>
        <strain evidence="5 6">NIES-2499</strain>
    </source>
</reference>
<dbReference type="Proteomes" id="UP000232323">
    <property type="component" value="Unassembled WGS sequence"/>
</dbReference>
<feature type="domain" description="RRM" evidence="4">
    <location>
        <begin position="553"/>
        <end position="631"/>
    </location>
</feature>
<name>A0A250X4K0_9CHLO</name>
<dbReference type="InterPro" id="IPR035979">
    <property type="entry name" value="RBD_domain_sf"/>
</dbReference>
<dbReference type="STRING" id="1157962.A0A250X4K0"/>
<keyword evidence="6" id="KW-1185">Reference proteome</keyword>
<dbReference type="SMART" id="SM00360">
    <property type="entry name" value="RRM"/>
    <property type="match status" value="3"/>
</dbReference>
<evidence type="ECO:0000256" key="2">
    <source>
        <dbReference type="ARBA" id="ARBA00022884"/>
    </source>
</evidence>
<evidence type="ECO:0000313" key="6">
    <source>
        <dbReference type="Proteomes" id="UP000232323"/>
    </source>
</evidence>
<keyword evidence="2 3" id="KW-0694">RNA-binding</keyword>
<gene>
    <name evidence="5" type="ORF">CEUSTIGMA_g5123.t1</name>
</gene>
<feature type="domain" description="RRM" evidence="4">
    <location>
        <begin position="97"/>
        <end position="173"/>
    </location>
</feature>
<proteinExistence type="predicted"/>
<sequence length="680" mass="73064">MQLCLRYDVTIFPMKVLSIYKVCISNTPKKLASRSSSCLPFWASQFIGLFLIQELQEIGMTNLFGAVQDPIPPLNAMVLSSMDNIDIPLGNVLDGGKKLAILGLPWDTSEETLRAYFSQFGPMDHVEVMKDRYTGKSRGFGFVSFLESSSAMRALNTEHLIDGRRCEAKVALPKGEPTPPRTTRIFVARIPPSVSEVQFRSYFEGFGKLQDAYMPRDHSKQGYRGIGFVTYASADSVEKVVAVKHWLNGHEIAIDRATPKEEPSVPPRPPPAAGSMMVFNRVPSGPTVRRSFDNGANIIGPGLLNVTQGNVGLRAFEPAAGGSYSGLRSLSEDRELGVIGGGGGGGSRLDPVMELMNSGGSFSAVAEGGMQQDLMHSSQNLGLSLGFNHLGGIPNAAASSLAAAAAASNVMAYQSLQHAQVQQQQQAESLAAGIAGLGLHPSAMHSHQHLSGMHHPHQGLPEDMASSFLTNAFSKAGALGALNHQHAAAAAAHLNVMPEMNAAVQQLMAAAAVQNQGRRSLDAATAHMKRLENGMRSSIDNNNPAIMNARAGPRIFIGKLTKETSETDVREYFGRFGYVMDVYLPKAKDNKSEHRGFGFVTFETEAAIQRVVQHGPHRLKGSTIAIDIAMPKVVEEESMLLDSNNSLENARTSCTGGGNQTAVGYAQTLQQQLGILSQRI</sequence>
<protein>
    <recommendedName>
        <fullName evidence="4">RRM domain-containing protein</fullName>
    </recommendedName>
</protein>
<keyword evidence="1" id="KW-0677">Repeat</keyword>
<dbReference type="PANTHER" id="PTHR48032:SF6">
    <property type="entry name" value="RNA-BINDING (RRM_RBD_RNP MOTIFS) FAMILY PROTEIN"/>
    <property type="match status" value="1"/>
</dbReference>
<dbReference type="GO" id="GO:0003729">
    <property type="term" value="F:mRNA binding"/>
    <property type="evidence" value="ECO:0007669"/>
    <property type="project" value="TreeGrafter"/>
</dbReference>
<dbReference type="SUPFAM" id="SSF54928">
    <property type="entry name" value="RNA-binding domain, RBD"/>
    <property type="match status" value="3"/>
</dbReference>
<feature type="domain" description="RRM" evidence="4">
    <location>
        <begin position="183"/>
        <end position="259"/>
    </location>
</feature>
<evidence type="ECO:0000256" key="3">
    <source>
        <dbReference type="PROSITE-ProRule" id="PRU00176"/>
    </source>
</evidence>
<dbReference type="PROSITE" id="PS50102">
    <property type="entry name" value="RRM"/>
    <property type="match status" value="3"/>
</dbReference>
<dbReference type="EMBL" id="BEGY01000026">
    <property type="protein sequence ID" value="GAX77680.1"/>
    <property type="molecule type" value="Genomic_DNA"/>
</dbReference>
<evidence type="ECO:0000259" key="4">
    <source>
        <dbReference type="PROSITE" id="PS50102"/>
    </source>
</evidence>